<sequence>MPVFKDPKPIRFTAEKPVEMHFHDHDETWIIMGGKAVAHMVGRDGTKRDFDLEEGDIWMVEAGVDHGCDPVGEVLIFPFAGTVPEGSHKPGHYYLDKEGYMPTLVLRKDPLER</sequence>
<dbReference type="EMBL" id="LAZR01032143">
    <property type="protein sequence ID" value="KKL51739.1"/>
    <property type="molecule type" value="Genomic_DNA"/>
</dbReference>
<dbReference type="InterPro" id="IPR014710">
    <property type="entry name" value="RmlC-like_jellyroll"/>
</dbReference>
<name>A0A0F9CRE1_9ZZZZ</name>
<protein>
    <recommendedName>
        <fullName evidence="2">Cupin 2 conserved barrel domain-containing protein</fullName>
    </recommendedName>
</protein>
<reference evidence="1" key="1">
    <citation type="journal article" date="2015" name="Nature">
        <title>Complex archaea that bridge the gap between prokaryotes and eukaryotes.</title>
        <authorList>
            <person name="Spang A."/>
            <person name="Saw J.H."/>
            <person name="Jorgensen S.L."/>
            <person name="Zaremba-Niedzwiedzka K."/>
            <person name="Martijn J."/>
            <person name="Lind A.E."/>
            <person name="van Eijk R."/>
            <person name="Schleper C."/>
            <person name="Guy L."/>
            <person name="Ettema T.J."/>
        </authorList>
    </citation>
    <scope>NUCLEOTIDE SEQUENCE</scope>
</reference>
<dbReference type="InterPro" id="IPR011051">
    <property type="entry name" value="RmlC_Cupin_sf"/>
</dbReference>
<accession>A0A0F9CRE1</accession>
<organism evidence="1">
    <name type="scientific">marine sediment metagenome</name>
    <dbReference type="NCBI Taxonomy" id="412755"/>
    <lineage>
        <taxon>unclassified sequences</taxon>
        <taxon>metagenomes</taxon>
        <taxon>ecological metagenomes</taxon>
    </lineage>
</organism>
<evidence type="ECO:0000313" key="1">
    <source>
        <dbReference type="EMBL" id="KKL51739.1"/>
    </source>
</evidence>
<dbReference type="AlphaFoldDB" id="A0A0F9CRE1"/>
<comment type="caution">
    <text evidence="1">The sequence shown here is derived from an EMBL/GenBank/DDBJ whole genome shotgun (WGS) entry which is preliminary data.</text>
</comment>
<dbReference type="Gene3D" id="2.60.120.10">
    <property type="entry name" value="Jelly Rolls"/>
    <property type="match status" value="1"/>
</dbReference>
<proteinExistence type="predicted"/>
<dbReference type="SUPFAM" id="SSF51182">
    <property type="entry name" value="RmlC-like cupins"/>
    <property type="match status" value="1"/>
</dbReference>
<gene>
    <name evidence="1" type="ORF">LCGC14_2292480</name>
</gene>
<evidence type="ECO:0008006" key="2">
    <source>
        <dbReference type="Google" id="ProtNLM"/>
    </source>
</evidence>